<organism evidence="1">
    <name type="scientific">marine sediment metagenome</name>
    <dbReference type="NCBI Taxonomy" id="412755"/>
    <lineage>
        <taxon>unclassified sequences</taxon>
        <taxon>metagenomes</taxon>
        <taxon>ecological metagenomes</taxon>
    </lineage>
</organism>
<name>X1AL57_9ZZZZ</name>
<sequence length="277" mass="31439">GRFVDMTLGGRFDKVDLGGGKFAGLGTLSSGRLDIIEADKISVISKLKAKTKVKEIEIEKEKDIVRTSISPLILPKERERIAIIPAVTPKIKTRLKMAMEQSQDEIAGMGVPPVAPTTKAPIIPKPKIRTPIPFLFPGEKPRYVKEKPYTPYAYIEAKGKNPYWKQLDKRPLTKKSAQSISSRFVDEQISAHGKVVPMKVKMIKGKKVRPKKQAIDLKEDYFGTHRQKFRTWKQVKGKRTALKKGHFIELEKHRLDSPLETRGIMRGWGKRRTPFGF</sequence>
<protein>
    <submittedName>
        <fullName evidence="1">Uncharacterized protein</fullName>
    </submittedName>
</protein>
<dbReference type="EMBL" id="BART01011303">
    <property type="protein sequence ID" value="GAG83330.1"/>
    <property type="molecule type" value="Genomic_DNA"/>
</dbReference>
<accession>X1AL57</accession>
<feature type="non-terminal residue" evidence="1">
    <location>
        <position position="1"/>
    </location>
</feature>
<proteinExistence type="predicted"/>
<evidence type="ECO:0000313" key="1">
    <source>
        <dbReference type="EMBL" id="GAG83330.1"/>
    </source>
</evidence>
<reference evidence="1" key="1">
    <citation type="journal article" date="2014" name="Front. Microbiol.">
        <title>High frequency of phylogenetically diverse reductive dehalogenase-homologous genes in deep subseafloor sedimentary metagenomes.</title>
        <authorList>
            <person name="Kawai M."/>
            <person name="Futagami T."/>
            <person name="Toyoda A."/>
            <person name="Takaki Y."/>
            <person name="Nishi S."/>
            <person name="Hori S."/>
            <person name="Arai W."/>
            <person name="Tsubouchi T."/>
            <person name="Morono Y."/>
            <person name="Uchiyama I."/>
            <person name="Ito T."/>
            <person name="Fujiyama A."/>
            <person name="Inagaki F."/>
            <person name="Takami H."/>
        </authorList>
    </citation>
    <scope>NUCLEOTIDE SEQUENCE</scope>
    <source>
        <strain evidence="1">Expedition CK06-06</strain>
    </source>
</reference>
<dbReference type="AlphaFoldDB" id="X1AL57"/>
<comment type="caution">
    <text evidence="1">The sequence shown here is derived from an EMBL/GenBank/DDBJ whole genome shotgun (WGS) entry which is preliminary data.</text>
</comment>
<gene>
    <name evidence="1" type="ORF">S01H4_24142</name>
</gene>